<accession>A0ABS3E9A3</accession>
<sequence>MIAAVDHTQKCVWGWGANRQEAHQDALAVRAEKQPGITWTQLDYCELKPDADLDHGGFEAYKHIATASQDEQPAQAQLF</sequence>
<comment type="caution">
    <text evidence="1">The sequence shown here is derived from an EMBL/GenBank/DDBJ whole genome shotgun (WGS) entry which is preliminary data.</text>
</comment>
<evidence type="ECO:0000313" key="1">
    <source>
        <dbReference type="EMBL" id="MBN8431846.1"/>
    </source>
</evidence>
<dbReference type="Proteomes" id="UP000664293">
    <property type="component" value="Unassembled WGS sequence"/>
</dbReference>
<protein>
    <submittedName>
        <fullName evidence="1">Uncharacterized protein</fullName>
    </submittedName>
</protein>
<name>A0ABS3E9A3_9GAMM</name>
<gene>
    <name evidence="1" type="ORF">JF535_13390</name>
</gene>
<evidence type="ECO:0000313" key="2">
    <source>
        <dbReference type="Proteomes" id="UP000664293"/>
    </source>
</evidence>
<reference evidence="1 2" key="1">
    <citation type="submission" date="2020-12" db="EMBL/GenBank/DDBJ databases">
        <title>Oil enriched cultivation method for isolating marine PHA-producing bacteria.</title>
        <authorList>
            <person name="Zheng W."/>
            <person name="Yu S."/>
            <person name="Huang Y."/>
        </authorList>
    </citation>
    <scope>NUCLEOTIDE SEQUENCE [LARGE SCALE GENOMIC DNA]</scope>
    <source>
        <strain evidence="1 2">SN0-2</strain>
    </source>
</reference>
<organism evidence="1 2">
    <name type="scientific">Microbulbifer salipaludis</name>
    <dbReference type="NCBI Taxonomy" id="187980"/>
    <lineage>
        <taxon>Bacteria</taxon>
        <taxon>Pseudomonadati</taxon>
        <taxon>Pseudomonadota</taxon>
        <taxon>Gammaproteobacteria</taxon>
        <taxon>Cellvibrionales</taxon>
        <taxon>Microbulbiferaceae</taxon>
        <taxon>Microbulbifer</taxon>
    </lineage>
</organism>
<keyword evidence="2" id="KW-1185">Reference proteome</keyword>
<proteinExistence type="predicted"/>
<dbReference type="EMBL" id="JAEKJR010000002">
    <property type="protein sequence ID" value="MBN8431846.1"/>
    <property type="molecule type" value="Genomic_DNA"/>
</dbReference>
<dbReference type="RefSeq" id="WP_207002968.1">
    <property type="nucleotide sequence ID" value="NZ_JAEKJR010000002.1"/>
</dbReference>